<accession>A0A4R8LTI1</accession>
<name>A0A4R8LTI1_9BACL</name>
<keyword evidence="2" id="KW-1185">Reference proteome</keyword>
<dbReference type="EMBL" id="SORF01000003">
    <property type="protein sequence ID" value="TDY50085.1"/>
    <property type="molecule type" value="Genomic_DNA"/>
</dbReference>
<dbReference type="AlphaFoldDB" id="A0A4R8LTI1"/>
<gene>
    <name evidence="1" type="ORF">C7445_103130</name>
</gene>
<protein>
    <submittedName>
        <fullName evidence="1">Uncharacterized protein</fullName>
    </submittedName>
</protein>
<dbReference type="Proteomes" id="UP000294581">
    <property type="component" value="Unassembled WGS sequence"/>
</dbReference>
<sequence length="58" mass="6999">MRGEPGHFEFSVHIRQNTSWEINRSRTRSNFREIERIEGNTDKERDRTILAVTRKSRP</sequence>
<comment type="caution">
    <text evidence="1">The sequence shown here is derived from an EMBL/GenBank/DDBJ whole genome shotgun (WGS) entry which is preliminary data.</text>
</comment>
<proteinExistence type="predicted"/>
<evidence type="ECO:0000313" key="2">
    <source>
        <dbReference type="Proteomes" id="UP000294581"/>
    </source>
</evidence>
<reference evidence="1 2" key="1">
    <citation type="submission" date="2019-03" db="EMBL/GenBank/DDBJ databases">
        <title>Genomic Encyclopedia of Type Strains, Phase IV (KMG-IV): sequencing the most valuable type-strain genomes for metagenomic binning, comparative biology and taxonomic classification.</title>
        <authorList>
            <person name="Goeker M."/>
        </authorList>
    </citation>
    <scope>NUCLEOTIDE SEQUENCE [LARGE SCALE GENOMIC DNA]</scope>
    <source>
        <strain evidence="1 2">DSM 17974</strain>
    </source>
</reference>
<evidence type="ECO:0000313" key="1">
    <source>
        <dbReference type="EMBL" id="TDY50085.1"/>
    </source>
</evidence>
<organism evidence="1 2">
    <name type="scientific">Alicyclobacillus sacchari</name>
    <dbReference type="NCBI Taxonomy" id="392010"/>
    <lineage>
        <taxon>Bacteria</taxon>
        <taxon>Bacillati</taxon>
        <taxon>Bacillota</taxon>
        <taxon>Bacilli</taxon>
        <taxon>Bacillales</taxon>
        <taxon>Alicyclobacillaceae</taxon>
        <taxon>Alicyclobacillus</taxon>
    </lineage>
</organism>